<feature type="active site" description="Charge relay system" evidence="4">
    <location>
        <position position="221"/>
    </location>
</feature>
<proteinExistence type="inferred from homology"/>
<dbReference type="PANTHER" id="PTHR42884:SF14">
    <property type="entry name" value="NEUROENDOCRINE CONVERTASE 1"/>
    <property type="match status" value="1"/>
</dbReference>
<dbReference type="InterPro" id="IPR000209">
    <property type="entry name" value="Peptidase_S8/S53_dom"/>
</dbReference>
<dbReference type="InterPro" id="IPR022398">
    <property type="entry name" value="Peptidase_S8_His-AS"/>
</dbReference>
<dbReference type="PROSITE" id="PS00137">
    <property type="entry name" value="SUBTILASE_HIS"/>
    <property type="match status" value="1"/>
</dbReference>
<dbReference type="InterPro" id="IPR013783">
    <property type="entry name" value="Ig-like_fold"/>
</dbReference>
<dbReference type="SUPFAM" id="SSF49265">
    <property type="entry name" value="Fibronectin type III"/>
    <property type="match status" value="1"/>
</dbReference>
<keyword evidence="8" id="KW-1185">Reference proteome</keyword>
<feature type="active site" description="Charge relay system" evidence="4">
    <location>
        <position position="453"/>
    </location>
</feature>
<dbReference type="PROSITE" id="PS50853">
    <property type="entry name" value="FN3"/>
    <property type="match status" value="1"/>
</dbReference>
<dbReference type="CDD" id="cd00063">
    <property type="entry name" value="FN3"/>
    <property type="match status" value="1"/>
</dbReference>
<gene>
    <name evidence="7" type="ORF">GCM10023331_25550</name>
</gene>
<dbReference type="Proteomes" id="UP001500298">
    <property type="component" value="Unassembled WGS sequence"/>
</dbReference>
<comment type="caution">
    <text evidence="7">The sequence shown here is derived from an EMBL/GenBank/DDBJ whole genome shotgun (WGS) entry which is preliminary data.</text>
</comment>
<dbReference type="PRINTS" id="PR00723">
    <property type="entry name" value="SUBTILISIN"/>
</dbReference>
<comment type="similarity">
    <text evidence="4">Belongs to the peptidase S8 family.</text>
</comment>
<keyword evidence="3 4" id="KW-0720">Serine protease</keyword>
<evidence type="ECO:0000313" key="7">
    <source>
        <dbReference type="EMBL" id="GAA4839235.1"/>
    </source>
</evidence>
<reference evidence="8" key="1">
    <citation type="journal article" date="2019" name="Int. J. Syst. Evol. Microbiol.">
        <title>The Global Catalogue of Microorganisms (GCM) 10K type strain sequencing project: providing services to taxonomists for standard genome sequencing and annotation.</title>
        <authorList>
            <consortium name="The Broad Institute Genomics Platform"/>
            <consortium name="The Broad Institute Genome Sequencing Center for Infectious Disease"/>
            <person name="Wu L."/>
            <person name="Ma J."/>
        </authorList>
    </citation>
    <scope>NUCLEOTIDE SEQUENCE [LARGE SCALE GENOMIC DNA]</scope>
    <source>
        <strain evidence="8">JCM 18326</strain>
    </source>
</reference>
<dbReference type="Pfam" id="PF16361">
    <property type="entry name" value="Peptidase_S8_N"/>
    <property type="match status" value="1"/>
</dbReference>
<dbReference type="InterPro" id="IPR026444">
    <property type="entry name" value="Secre_tail"/>
</dbReference>
<evidence type="ECO:0000256" key="4">
    <source>
        <dbReference type="PROSITE-ProRule" id="PRU01240"/>
    </source>
</evidence>
<dbReference type="InterPro" id="IPR003961">
    <property type="entry name" value="FN3_dom"/>
</dbReference>
<evidence type="ECO:0000256" key="1">
    <source>
        <dbReference type="ARBA" id="ARBA00022670"/>
    </source>
</evidence>
<evidence type="ECO:0000256" key="5">
    <source>
        <dbReference type="SAM" id="SignalP"/>
    </source>
</evidence>
<feature type="domain" description="Fibronectin type-III" evidence="6">
    <location>
        <begin position="523"/>
        <end position="629"/>
    </location>
</feature>
<dbReference type="PROSITE" id="PS51892">
    <property type="entry name" value="SUBTILASE"/>
    <property type="match status" value="1"/>
</dbReference>
<dbReference type="NCBIfam" id="TIGR04183">
    <property type="entry name" value="Por_Secre_tail"/>
    <property type="match status" value="1"/>
</dbReference>
<dbReference type="PANTHER" id="PTHR42884">
    <property type="entry name" value="PROPROTEIN CONVERTASE SUBTILISIN/KEXIN-RELATED"/>
    <property type="match status" value="1"/>
</dbReference>
<feature type="active site" description="Charge relay system" evidence="4">
    <location>
        <position position="276"/>
    </location>
</feature>
<keyword evidence="5" id="KW-0732">Signal</keyword>
<organism evidence="7 8">
    <name type="scientific">Algivirga pacifica</name>
    <dbReference type="NCBI Taxonomy" id="1162670"/>
    <lineage>
        <taxon>Bacteria</taxon>
        <taxon>Pseudomonadati</taxon>
        <taxon>Bacteroidota</taxon>
        <taxon>Cytophagia</taxon>
        <taxon>Cytophagales</taxon>
        <taxon>Flammeovirgaceae</taxon>
        <taxon>Algivirga</taxon>
    </lineage>
</organism>
<protein>
    <recommendedName>
        <fullName evidence="6">Fibronectin type-III domain-containing protein</fullName>
    </recommendedName>
</protein>
<keyword evidence="2 4" id="KW-0378">Hydrolase</keyword>
<dbReference type="SUPFAM" id="SSF52743">
    <property type="entry name" value="Subtilisin-like"/>
    <property type="match status" value="1"/>
</dbReference>
<dbReference type="Gene3D" id="3.40.50.200">
    <property type="entry name" value="Peptidase S8/S53 domain"/>
    <property type="match status" value="1"/>
</dbReference>
<name>A0ABP9DJ21_9BACT</name>
<dbReference type="InterPro" id="IPR023828">
    <property type="entry name" value="Peptidase_S8_Ser-AS"/>
</dbReference>
<accession>A0ABP9DJ21</accession>
<dbReference type="Gene3D" id="2.60.40.10">
    <property type="entry name" value="Immunoglobulins"/>
    <property type="match status" value="3"/>
</dbReference>
<dbReference type="RefSeq" id="WP_345372383.1">
    <property type="nucleotide sequence ID" value="NZ_BAABJX010000037.1"/>
</dbReference>
<feature type="chain" id="PRO_5047088086" description="Fibronectin type-III domain-containing protein" evidence="5">
    <location>
        <begin position="29"/>
        <end position="2528"/>
    </location>
</feature>
<evidence type="ECO:0000259" key="6">
    <source>
        <dbReference type="PROSITE" id="PS50853"/>
    </source>
</evidence>
<dbReference type="EMBL" id="BAABJX010000037">
    <property type="protein sequence ID" value="GAA4839235.1"/>
    <property type="molecule type" value="Genomic_DNA"/>
</dbReference>
<dbReference type="Gene3D" id="2.60.40.4070">
    <property type="match status" value="1"/>
</dbReference>
<feature type="signal peptide" evidence="5">
    <location>
        <begin position="1"/>
        <end position="28"/>
    </location>
</feature>
<dbReference type="Pfam" id="PF00082">
    <property type="entry name" value="Peptidase_S8"/>
    <property type="match status" value="1"/>
</dbReference>
<evidence type="ECO:0000256" key="3">
    <source>
        <dbReference type="ARBA" id="ARBA00022825"/>
    </source>
</evidence>
<dbReference type="InterPro" id="IPR036852">
    <property type="entry name" value="Peptidase_S8/S53_dom_sf"/>
</dbReference>
<dbReference type="PROSITE" id="PS00138">
    <property type="entry name" value="SUBTILASE_SER"/>
    <property type="match status" value="1"/>
</dbReference>
<dbReference type="InterPro" id="IPR032304">
    <property type="entry name" value="Peptidase_S8_N"/>
</dbReference>
<dbReference type="InterPro" id="IPR015500">
    <property type="entry name" value="Peptidase_S8_subtilisin-rel"/>
</dbReference>
<evidence type="ECO:0000313" key="8">
    <source>
        <dbReference type="Proteomes" id="UP001500298"/>
    </source>
</evidence>
<evidence type="ECO:0000256" key="2">
    <source>
        <dbReference type="ARBA" id="ARBA00022801"/>
    </source>
</evidence>
<sequence length="2528" mass="271786">MKQILSKTFKAFACAVGLLAFNSNDIMAQVPAEAAYVNGVGQGVIRVKFKENVNVDALRVSQSSAGTLRVGMTAFDAQAATFGATTMRRVFPYDARFEHKLRKHGLHLWYEIHMDASQDEISAVKAFANIAEVSMAEPMYETKLIEEGAFVPAEINKASEAAAFSNGETVEMPFNDQYLDLQWHYHNNGTAPSSVAGADANVFDAWKIETGKSHVIVAVHDEGIDTDHEDLAANMWVNELEANGQEGVDDDGNGYIDDIHGYSFSYDRGPLEPQQHGTHVAGTVAAVNNNGVGVAGVAGGSGNGDGVRIMGLQILSGPFSNTAASYVYAANNGAVISQNSWGYLTPGYVSQAVLDGIDYFIEEAGDYPGSPMKGGIVIFAAGNSDSDEQHYPGYYHKTVSVASLGPANKRAYYSNYGKWVDIAAPGGDVSLGTEAGVLSTLPDNQYGFFQGTSMAAPHVAGMAALMVSKFGNEAYTVEELKSQMMTSINRIDELNAGYEGLLGVGTIDAVKALATDGGYAPAAIADLASAGASMDFIQVSWTSVADEDDSTAFTYKLYYHTESITESNLTEAMMLEVAGVEAAGTSITHKIADLAPSTTYYVAIQAIDRWGNASTLSNVVTEATNAGPDIAVDPVVFDIDMNTLSGTSFPTSWTIQNQDEGLLEWSATWAHYSATLANVTIPASNNPIKASDAKLGVPFAEATPMTVGDDLPQFEEQTLRHFENTDRAYTLGYGDETVTHTTATMFEIAYGQVFNLTHIKTSFMLASTDAPAVIEIKQGWDMNTAKTLHTQEIVGRTSSYGYTYDVRLDKQLKLTGNGGPVWVLTHIAAGVTRLDPLVWRDIDSVSKSNYSYISFDGGDSWEVLASLIQREFGVVGASWPTELVSKEAFLGDYLYMSKKNGTVDGNSTFDASVTLYPNYLANGTYTSNFFISSNDFDERNIEVPVTVNVSNHPHQLAFEDVYNVGAAQVGTTKEAALIFANYGMGKFDIASATSSNAKFVIESQPASVAAKTQGQIVVSFTPDMAQNENAVITLTDNSGATYNFNVSATGTSPSEITLTPDTLTVDLAVESAGTGSFTIENTGDYPLSFAFPKFSEKEVVGVNLHHTFGYTYDTTAFDWVDISTTGEDITEFFAGNPDNFQYEVDLGFDFPLYDGKVSSVFVTDYGVLNTRSESKMPNNTPYLNTTDAPNGFISAMFERQINVANGGNIYWKRQEGMLIVQYENVSVNYNTPVTFQIILMESGDVHMNYKQVNSNHPNLIALRGDGWKYRKNDFAAYSGSWRDEVYNFTEVINADSSSIVIRTPGAEMISNLSVTDSIIPVGASTTVTFDIETAGLAAGTKYQKLQVISNDPTQRVGEFVLVANLTGGTPDLAVSSTAIDMGTYFVGNTVEETLEIKSTGSAPATIDEISFTQGLFAIDIAAPVSIEAGRSIYPVISASSATVADLVDTLLVIAGTDTLSVALNASIVNAPAIAVATDTIQATLAYGDSVVNTLTVENTGLGEMEVMTYGTSWATVVDAAGDTPIDYDYMVKDNMANLTAGTIVDTEAPVFEWIDAMAMGEEILGVDGFRNPWGEIALPFSFEYYGKTYDKVYIANSGVMTFLPNQRLGLFGGQFGTTLPSNDPIAAMIAPLWAKSWVNKDLRKNSGIYYWANEEMAVFQWEEILTQLGDGMTYQVILYRNGSFKIQYKSFPNSRRLIGLSLVGIEDDTQTRGKTISSLNQEGIVNHMAISFAPAKKYTVAASSSKDFNVVFDGAAAWVGDYTGTAKLVTNVPGTEEIEIPVATSITGEKSMIAAPESVDMGELIAYEKNGSLTSFEVEFDITNTSNSMMYINDFSLETPDADVELSMGLRFVLFDFWGSKVIDEFRENGNLEGSFNGFNTTYIGGNIAPGETRTMKAIVTPGTGTAATYSNNIVINSGDYSVSVPFSYEVVLPPVIEITATELSVEAETASEVQTQTFVVSNANGNSTLDFTVGVDYLRERAAAMAMNQSLEAPQNAMTAADMRATSIMAPMATVADSANYNEIIEYNTDTISDNALGFGAGTPFISGTAFTAPEGGFKLSHVRTWYRPTGLENGDIKVTIAVGEDINTAKVLHEETFTTVTSKEDANGGFEYFELAAPQQFLAGERFYIVLSYSFGAALPQGFTYEDEITANTFFFPSDGQWWDVTSIADFAYAHYMVAALEETAGPDSWLTLDAYNGSVAAGDSTTITATFDANNAFLVDHYAVLNIESNDPVSEGEMINMHMHVNQAPAFTAAADTAFGYEADTLWVPVMVADAEGDMITLTASGDLTADEVVAVDGGFNVSFVSDYTMAGTYNVSFTATDEHGIENTTAATIIIEDVNRAPAFTVPASIEVNSIITTTLMIADLANDADGDELEFTYEVEDNTIAQVVESGDEVLVIPFAVGNTNVTITANDGNGGITSTVVEINVILVSGINDAFKATTKLMNYPNPVAGSTTFQYNLPNTGQVTLDIFTLTGVKMATVVNGTQAAGTHEVNFKATDLNRGMYFYMLTVDGQAVGSGKLIKE</sequence>
<dbReference type="InterPro" id="IPR036116">
    <property type="entry name" value="FN3_sf"/>
</dbReference>
<keyword evidence="1 4" id="KW-0645">Protease</keyword>